<feature type="transmembrane region" description="Helical" evidence="7">
    <location>
        <begin position="94"/>
        <end position="119"/>
    </location>
</feature>
<comment type="caution">
    <text evidence="8">The sequence shown here is derived from an EMBL/GenBank/DDBJ whole genome shotgun (WGS) entry which is preliminary data.</text>
</comment>
<evidence type="ECO:0000256" key="5">
    <source>
        <dbReference type="ARBA" id="ARBA00023136"/>
    </source>
</evidence>
<keyword evidence="4 7" id="KW-1133">Transmembrane helix</keyword>
<keyword evidence="3 7" id="KW-0812">Transmembrane</keyword>
<proteinExistence type="inferred from homology"/>
<evidence type="ECO:0000313" key="9">
    <source>
        <dbReference type="Proteomes" id="UP001415857"/>
    </source>
</evidence>
<dbReference type="Pfam" id="PF00854">
    <property type="entry name" value="PTR2"/>
    <property type="match status" value="1"/>
</dbReference>
<dbReference type="PANTHER" id="PTHR11654">
    <property type="entry name" value="OLIGOPEPTIDE TRANSPORTER-RELATED"/>
    <property type="match status" value="1"/>
</dbReference>
<feature type="transmembrane region" description="Helical" evidence="7">
    <location>
        <begin position="159"/>
        <end position="180"/>
    </location>
</feature>
<feature type="transmembrane region" description="Helical" evidence="7">
    <location>
        <begin position="24"/>
        <end position="44"/>
    </location>
</feature>
<name>A0AAP0RNP3_LIQFO</name>
<dbReference type="EMBL" id="JBBPBK010000008">
    <property type="protein sequence ID" value="KAK9279485.1"/>
    <property type="molecule type" value="Genomic_DNA"/>
</dbReference>
<accession>A0AAP0RNP3</accession>
<dbReference type="AlphaFoldDB" id="A0AAP0RNP3"/>
<reference evidence="8 9" key="1">
    <citation type="journal article" date="2024" name="Plant J.">
        <title>Genome sequences and population genomics reveal climatic adaptation and genomic divergence between two closely related sweetgum species.</title>
        <authorList>
            <person name="Xu W.Q."/>
            <person name="Ren C.Q."/>
            <person name="Zhang X.Y."/>
            <person name="Comes H.P."/>
            <person name="Liu X.H."/>
            <person name="Li Y.G."/>
            <person name="Kettle C.J."/>
            <person name="Jalonen R."/>
            <person name="Gaisberger H."/>
            <person name="Ma Y.Z."/>
            <person name="Qiu Y.X."/>
        </authorList>
    </citation>
    <scope>NUCLEOTIDE SEQUENCE [LARGE SCALE GENOMIC DNA]</scope>
    <source>
        <strain evidence="8">Hangzhou</strain>
    </source>
</reference>
<feature type="transmembrane region" description="Helical" evidence="7">
    <location>
        <begin position="56"/>
        <end position="74"/>
    </location>
</feature>
<sequence>MEGSISSDRGAQVSDSGSKRGGSVTGLTLASGGLVANLIVYLIGEFHVKSIDAAQISNVGMVLLTLTAMLNPLRPQPCENGSSLCRIPSKLQFAVLYTSTALTAIGLGGTRFTIATVGADQLDEPKDQGIFFNWYFFTLYTSSVISATAIIYIEDNVSWAWGFGLCVVATIIGLAIFLLGKRFYRHVKPQGSPFRV</sequence>
<feature type="compositionally biased region" description="Polar residues" evidence="6">
    <location>
        <begin position="1"/>
        <end position="16"/>
    </location>
</feature>
<keyword evidence="5 7" id="KW-0472">Membrane</keyword>
<evidence type="ECO:0000256" key="1">
    <source>
        <dbReference type="ARBA" id="ARBA00004141"/>
    </source>
</evidence>
<dbReference type="Gene3D" id="1.20.1250.20">
    <property type="entry name" value="MFS general substrate transporter like domains"/>
    <property type="match status" value="1"/>
</dbReference>
<feature type="transmembrane region" description="Helical" evidence="7">
    <location>
        <begin position="131"/>
        <end position="153"/>
    </location>
</feature>
<keyword evidence="9" id="KW-1185">Reference proteome</keyword>
<evidence type="ECO:0000256" key="2">
    <source>
        <dbReference type="ARBA" id="ARBA00005982"/>
    </source>
</evidence>
<gene>
    <name evidence="8" type="ORF">L1049_013164</name>
</gene>
<dbReference type="GO" id="GO:0022857">
    <property type="term" value="F:transmembrane transporter activity"/>
    <property type="evidence" value="ECO:0007669"/>
    <property type="project" value="InterPro"/>
</dbReference>
<evidence type="ECO:0000313" key="8">
    <source>
        <dbReference type="EMBL" id="KAK9279485.1"/>
    </source>
</evidence>
<feature type="region of interest" description="Disordered" evidence="6">
    <location>
        <begin position="1"/>
        <end position="22"/>
    </location>
</feature>
<comment type="similarity">
    <text evidence="2">Belongs to the major facilitator superfamily. Proton-dependent oligopeptide transporter (POT/PTR) (TC 2.A.17) family.</text>
</comment>
<dbReference type="Proteomes" id="UP001415857">
    <property type="component" value="Unassembled WGS sequence"/>
</dbReference>
<comment type="subcellular location">
    <subcellularLocation>
        <location evidence="1">Membrane</location>
        <topology evidence="1">Multi-pass membrane protein</topology>
    </subcellularLocation>
</comment>
<evidence type="ECO:0000256" key="3">
    <source>
        <dbReference type="ARBA" id="ARBA00022692"/>
    </source>
</evidence>
<dbReference type="InterPro" id="IPR036259">
    <property type="entry name" value="MFS_trans_sf"/>
</dbReference>
<evidence type="ECO:0000256" key="7">
    <source>
        <dbReference type="SAM" id="Phobius"/>
    </source>
</evidence>
<protein>
    <submittedName>
        <fullName evidence="8">Uncharacterized protein</fullName>
    </submittedName>
</protein>
<dbReference type="InterPro" id="IPR000109">
    <property type="entry name" value="POT_fam"/>
</dbReference>
<evidence type="ECO:0000256" key="4">
    <source>
        <dbReference type="ARBA" id="ARBA00022989"/>
    </source>
</evidence>
<evidence type="ECO:0000256" key="6">
    <source>
        <dbReference type="SAM" id="MobiDB-lite"/>
    </source>
</evidence>
<organism evidence="8 9">
    <name type="scientific">Liquidambar formosana</name>
    <name type="common">Formosan gum</name>
    <dbReference type="NCBI Taxonomy" id="63359"/>
    <lineage>
        <taxon>Eukaryota</taxon>
        <taxon>Viridiplantae</taxon>
        <taxon>Streptophyta</taxon>
        <taxon>Embryophyta</taxon>
        <taxon>Tracheophyta</taxon>
        <taxon>Spermatophyta</taxon>
        <taxon>Magnoliopsida</taxon>
        <taxon>eudicotyledons</taxon>
        <taxon>Gunneridae</taxon>
        <taxon>Pentapetalae</taxon>
        <taxon>Saxifragales</taxon>
        <taxon>Altingiaceae</taxon>
        <taxon>Liquidambar</taxon>
    </lineage>
</organism>
<dbReference type="GO" id="GO:0016020">
    <property type="term" value="C:membrane"/>
    <property type="evidence" value="ECO:0007669"/>
    <property type="project" value="UniProtKB-SubCell"/>
</dbReference>
<dbReference type="SUPFAM" id="SSF103473">
    <property type="entry name" value="MFS general substrate transporter"/>
    <property type="match status" value="1"/>
</dbReference>